<dbReference type="AlphaFoldDB" id="A0AAE7CRD5"/>
<keyword evidence="2" id="KW-1185">Reference proteome</keyword>
<sequence>MYHLKLPKDFINLLYILNIDIYAVPWDKKFTKNIYRHPSFQIPFDYVQYEVFNFVKGKAKAEVIPKEQAKQISQTLLNGSKSLSDLLRVNEDNSLSKVALFDKKIP</sequence>
<dbReference type="KEGG" id="aii:E4K63_04785"/>
<dbReference type="Proteomes" id="UP000502004">
    <property type="component" value="Chromosome"/>
</dbReference>
<gene>
    <name evidence="1" type="ORF">E4K63_04785</name>
</gene>
<accession>A0AAE7CRD5</accession>
<reference evidence="1 2" key="1">
    <citation type="submission" date="2019-03" db="EMBL/GenBank/DDBJ databases">
        <title>Complete Genome Sequence of Allofrancisella inopinata Strain SYSU YG23 Isolated from Water-Cooling Systems in China.</title>
        <authorList>
            <person name="Ohrman C."/>
            <person name="Uneklint I."/>
            <person name="Sjodin A."/>
        </authorList>
    </citation>
    <scope>NUCLEOTIDE SEQUENCE [LARGE SCALE GENOMIC DNA]</scope>
    <source>
        <strain evidence="1 2">SYSU YG23</strain>
    </source>
</reference>
<evidence type="ECO:0000313" key="1">
    <source>
        <dbReference type="EMBL" id="QIV96179.1"/>
    </source>
</evidence>
<evidence type="ECO:0000313" key="2">
    <source>
        <dbReference type="Proteomes" id="UP000502004"/>
    </source>
</evidence>
<dbReference type="RefSeq" id="WP_133941723.1">
    <property type="nucleotide sequence ID" value="NZ_CP038241.1"/>
</dbReference>
<organism evidence="1 2">
    <name type="scientific">Allofrancisella inopinata</name>
    <dbReference type="NCBI Taxonomy" id="1085647"/>
    <lineage>
        <taxon>Bacteria</taxon>
        <taxon>Pseudomonadati</taxon>
        <taxon>Pseudomonadota</taxon>
        <taxon>Gammaproteobacteria</taxon>
        <taxon>Thiotrichales</taxon>
        <taxon>Francisellaceae</taxon>
        <taxon>Allofrancisella</taxon>
    </lineage>
</organism>
<protein>
    <submittedName>
        <fullName evidence="1">Uncharacterized protein</fullName>
    </submittedName>
</protein>
<dbReference type="EMBL" id="CP038241">
    <property type="protein sequence ID" value="QIV96179.1"/>
    <property type="molecule type" value="Genomic_DNA"/>
</dbReference>
<proteinExistence type="predicted"/>
<name>A0AAE7CRD5_9GAMM</name>